<reference evidence="2 3" key="1">
    <citation type="journal article" date="2020" name="Microb. Ecol.">
        <title>Ecogenomics of the Marine Benthic Filamentous Cyanobacterium Adonisia.</title>
        <authorList>
            <person name="Walter J.M."/>
            <person name="Coutinho F.H."/>
            <person name="Leomil L."/>
            <person name="Hargreaves P.I."/>
            <person name="Campeao M.E."/>
            <person name="Vieira V.V."/>
            <person name="Silva B.S."/>
            <person name="Fistarol G.O."/>
            <person name="Salomon P.S."/>
            <person name="Sawabe T."/>
            <person name="Mino S."/>
            <person name="Hosokawa M."/>
            <person name="Miyashita H."/>
            <person name="Maruyama F."/>
            <person name="van Verk M.C."/>
            <person name="Dutilh B.E."/>
            <person name="Thompson C.C."/>
            <person name="Thompson F.L."/>
        </authorList>
    </citation>
    <scope>NUCLEOTIDE SEQUENCE [LARGE SCALE GENOMIC DNA]</scope>
    <source>
        <strain evidence="2 3">CCMR0082</strain>
    </source>
</reference>
<dbReference type="RefSeq" id="WP_163660757.1">
    <property type="nucleotide sequence ID" value="NZ_QZCE01000001.1"/>
</dbReference>
<dbReference type="AlphaFoldDB" id="A0A6M0S320"/>
<evidence type="ECO:0000313" key="2">
    <source>
        <dbReference type="EMBL" id="NEZ62371.1"/>
    </source>
</evidence>
<organism evidence="2 3">
    <name type="scientific">Adonisia turfae CCMR0082</name>
    <dbReference type="NCBI Taxonomy" id="2304604"/>
    <lineage>
        <taxon>Bacteria</taxon>
        <taxon>Bacillati</taxon>
        <taxon>Cyanobacteriota</taxon>
        <taxon>Adonisia</taxon>
        <taxon>Adonisia turfae</taxon>
    </lineage>
</organism>
<name>A0A6M0S320_9CYAN</name>
<feature type="region of interest" description="Disordered" evidence="1">
    <location>
        <begin position="1"/>
        <end position="29"/>
    </location>
</feature>
<feature type="compositionally biased region" description="Basic and acidic residues" evidence="1">
    <location>
        <begin position="1"/>
        <end position="26"/>
    </location>
</feature>
<dbReference type="EMBL" id="QZCE01000001">
    <property type="protein sequence ID" value="NEZ62371.1"/>
    <property type="molecule type" value="Genomic_DNA"/>
</dbReference>
<sequence>MSASEFPEHQETGKNTPEDGDWHQDMTSRAVLLAQARQGDPTAIATWINQSLKTQNVTIQVRQKGELYQILVPSPSHGN</sequence>
<proteinExistence type="predicted"/>
<gene>
    <name evidence="2" type="ORF">D0962_06190</name>
</gene>
<comment type="caution">
    <text evidence="2">The sequence shown here is derived from an EMBL/GenBank/DDBJ whole genome shotgun (WGS) entry which is preliminary data.</text>
</comment>
<evidence type="ECO:0000313" key="3">
    <source>
        <dbReference type="Proteomes" id="UP000473574"/>
    </source>
</evidence>
<protein>
    <submittedName>
        <fullName evidence="2">Uncharacterized protein</fullName>
    </submittedName>
</protein>
<accession>A0A6M0S320</accession>
<evidence type="ECO:0000256" key="1">
    <source>
        <dbReference type="SAM" id="MobiDB-lite"/>
    </source>
</evidence>
<dbReference type="Proteomes" id="UP000473574">
    <property type="component" value="Unassembled WGS sequence"/>
</dbReference>